<proteinExistence type="predicted"/>
<keyword evidence="2" id="KW-0732">Signal</keyword>
<dbReference type="AlphaFoldDB" id="A0A6L6YDW9"/>
<evidence type="ECO:0000256" key="2">
    <source>
        <dbReference type="SAM" id="SignalP"/>
    </source>
</evidence>
<dbReference type="SUPFAM" id="SSF53822">
    <property type="entry name" value="Periplasmic binding protein-like I"/>
    <property type="match status" value="1"/>
</dbReference>
<comment type="caution">
    <text evidence="3">The sequence shown here is derived from an EMBL/GenBank/DDBJ whole genome shotgun (WGS) entry which is preliminary data.</text>
</comment>
<evidence type="ECO:0000313" key="4">
    <source>
        <dbReference type="Proteomes" id="UP000472580"/>
    </source>
</evidence>
<dbReference type="PANTHER" id="PTHR38038:SF1">
    <property type="entry name" value="PENICILLIN-BINDING PROTEIN ACTIVATOR LPOA"/>
    <property type="match status" value="1"/>
</dbReference>
<dbReference type="InterPro" id="IPR007443">
    <property type="entry name" value="LpoA"/>
</dbReference>
<gene>
    <name evidence="3" type="ORF">E5987_00805</name>
</gene>
<keyword evidence="1" id="KW-0472">Membrane</keyword>
<organism evidence="3 4">
    <name type="scientific">Parasutterella muris</name>
    <dbReference type="NCBI Taxonomy" id="2565572"/>
    <lineage>
        <taxon>Bacteria</taxon>
        <taxon>Pseudomonadati</taxon>
        <taxon>Pseudomonadota</taxon>
        <taxon>Betaproteobacteria</taxon>
        <taxon>Burkholderiales</taxon>
        <taxon>Sutterellaceae</taxon>
        <taxon>Parasutterella</taxon>
    </lineage>
</organism>
<protein>
    <recommendedName>
        <fullName evidence="5">ABC transporter substrate-binding protein</fullName>
    </recommendedName>
</protein>
<dbReference type="GO" id="GO:0031241">
    <property type="term" value="C:periplasmic side of cell outer membrane"/>
    <property type="evidence" value="ECO:0007669"/>
    <property type="project" value="TreeGrafter"/>
</dbReference>
<dbReference type="GO" id="GO:0030234">
    <property type="term" value="F:enzyme regulator activity"/>
    <property type="evidence" value="ECO:0007669"/>
    <property type="project" value="TreeGrafter"/>
</dbReference>
<name>A0A6L6YDW9_9BURK</name>
<accession>A0A6L6YDW9</accession>
<dbReference type="InterPro" id="IPR028082">
    <property type="entry name" value="Peripla_BP_I"/>
</dbReference>
<dbReference type="RefSeq" id="WP_160334182.1">
    <property type="nucleotide sequence ID" value="NZ_WSRP01000002.1"/>
</dbReference>
<feature type="chain" id="PRO_5027026995" description="ABC transporter substrate-binding protein" evidence="2">
    <location>
        <begin position="27"/>
        <end position="383"/>
    </location>
</feature>
<dbReference type="GO" id="GO:0009252">
    <property type="term" value="P:peptidoglycan biosynthetic process"/>
    <property type="evidence" value="ECO:0007669"/>
    <property type="project" value="TreeGrafter"/>
</dbReference>
<dbReference type="Gene3D" id="3.40.50.2300">
    <property type="match status" value="2"/>
</dbReference>
<evidence type="ECO:0000313" key="3">
    <source>
        <dbReference type="EMBL" id="MVX55746.1"/>
    </source>
</evidence>
<evidence type="ECO:0008006" key="5">
    <source>
        <dbReference type="Google" id="ProtNLM"/>
    </source>
</evidence>
<evidence type="ECO:0000256" key="1">
    <source>
        <dbReference type="ARBA" id="ARBA00023136"/>
    </source>
</evidence>
<dbReference type="OrthoDB" id="9157213at2"/>
<dbReference type="EMBL" id="WSRP01000002">
    <property type="protein sequence ID" value="MVX55746.1"/>
    <property type="molecule type" value="Genomic_DNA"/>
</dbReference>
<reference evidence="3 4" key="1">
    <citation type="submission" date="2019-12" db="EMBL/GenBank/DDBJ databases">
        <title>Microbes associate with the intestines of laboratory mice.</title>
        <authorList>
            <person name="Navarre W."/>
            <person name="Wong E."/>
        </authorList>
    </citation>
    <scope>NUCLEOTIDE SEQUENCE [LARGE SCALE GENOMIC DNA]</scope>
    <source>
        <strain evidence="3 4">NM82_D38</strain>
    </source>
</reference>
<keyword evidence="4" id="KW-1185">Reference proteome</keyword>
<dbReference type="PANTHER" id="PTHR38038">
    <property type="entry name" value="PENICILLIN-BINDING PROTEIN ACTIVATOR LPOA"/>
    <property type="match status" value="1"/>
</dbReference>
<sequence length="383" mass="41999">MTSLVRCRLISLTAVLAVSLSMNAVAQESSGSAHTDEAVQRQKVALIVSPKGSPLWQATTPLRAGIRAAYERVKDKYELVEFTLSEPSAVRDVLNSAADAGAMLAIGPVSKPAVQAVSELSYLPLPVVAINRAHTERVPELMLTLDMSVESEAEQLVKIALENTASEQNAAKSFVIFTTGSDYDDKLARTIERELAKSGVSAERRSISPEQLSYLRQEMRGKSFRGVFFAMSAQQASLLRPYIPPELPVFGTTYTSPLHLQDRMQAKTQANDLVGMVTLELPAETKLPLSSYSGYMKVYDKMSQEERQMFAVGIDAWQVGEQWLKWAKDFSFSESMSGRLTYSGEDGQRVIRQLDKAVVNPSKTGSAEEDLVQFTEDAGDAGL</sequence>
<dbReference type="Proteomes" id="UP000472580">
    <property type="component" value="Unassembled WGS sequence"/>
</dbReference>
<feature type="signal peptide" evidence="2">
    <location>
        <begin position="1"/>
        <end position="26"/>
    </location>
</feature>